<gene>
    <name evidence="7" type="ORF">TPSB3V08_LOCUS7719</name>
</gene>
<dbReference type="PANTHER" id="PTHR12131">
    <property type="entry name" value="ATP-DEPENDENT RNA AND DNA HELICASE"/>
    <property type="match status" value="1"/>
</dbReference>
<dbReference type="GO" id="GO:0016787">
    <property type="term" value="F:hydrolase activity"/>
    <property type="evidence" value="ECO:0007669"/>
    <property type="project" value="UniProtKB-KW"/>
</dbReference>
<dbReference type="InterPro" id="IPR050699">
    <property type="entry name" value="RNA-DNA_Helicase"/>
</dbReference>
<evidence type="ECO:0000259" key="6">
    <source>
        <dbReference type="Pfam" id="PF22527"/>
    </source>
</evidence>
<dbReference type="AlphaFoldDB" id="A0A7R9DAM6"/>
<reference evidence="7" key="1">
    <citation type="submission" date="2020-11" db="EMBL/GenBank/DDBJ databases">
        <authorList>
            <person name="Tran Van P."/>
        </authorList>
    </citation>
    <scope>NUCLEOTIDE SEQUENCE</scope>
</reference>
<sequence length="230" mass="24697">MLSDSCGYSVLGSRLMSPGVPSASVWTGVSNVRARVTSEQVGASAGGSASPLFVYSGSPPCIVCETSDICCYCGHCGTPCDLVTGEERKYATNEDNISNHVSCTVEMTSINVPSFSDMSVQIKEIGETYPIIRQPASTGNTNASYYQNTPTQPRVEYNTEPRLDEVAIIDEIQMMRDTSRGWAWTRALLGVMAEEIHVCGEDGAVDLVHSLMSTTGEHVEVMIAQMGGFS</sequence>
<comment type="catalytic activity">
    <reaction evidence="5">
        <text>ATP + H2O = ADP + phosphate + H(+)</text>
        <dbReference type="Rhea" id="RHEA:13065"/>
        <dbReference type="ChEBI" id="CHEBI:15377"/>
        <dbReference type="ChEBI" id="CHEBI:15378"/>
        <dbReference type="ChEBI" id="CHEBI:30616"/>
        <dbReference type="ChEBI" id="CHEBI:43474"/>
        <dbReference type="ChEBI" id="CHEBI:456216"/>
        <dbReference type="EC" id="3.6.4.13"/>
    </reaction>
</comment>
<keyword evidence="2" id="KW-0378">Hydrolase</keyword>
<dbReference type="GO" id="GO:0005524">
    <property type="term" value="F:ATP binding"/>
    <property type="evidence" value="ECO:0007669"/>
    <property type="project" value="UniProtKB-KW"/>
</dbReference>
<evidence type="ECO:0000256" key="4">
    <source>
        <dbReference type="ARBA" id="ARBA00022840"/>
    </source>
</evidence>
<accession>A0A7R9DAM6</accession>
<dbReference type="GO" id="GO:0003724">
    <property type="term" value="F:RNA helicase activity"/>
    <property type="evidence" value="ECO:0007669"/>
    <property type="project" value="UniProtKB-EC"/>
</dbReference>
<dbReference type="GO" id="GO:0000965">
    <property type="term" value="P:mitochondrial RNA 3'-end processing"/>
    <property type="evidence" value="ECO:0007669"/>
    <property type="project" value="TreeGrafter"/>
</dbReference>
<dbReference type="GO" id="GO:0045025">
    <property type="term" value="C:mitochondrial degradosome"/>
    <property type="evidence" value="ECO:0007669"/>
    <property type="project" value="TreeGrafter"/>
</dbReference>
<keyword evidence="3" id="KW-0347">Helicase</keyword>
<dbReference type="EMBL" id="OD005159">
    <property type="protein sequence ID" value="CAD7411135.1"/>
    <property type="molecule type" value="Genomic_DNA"/>
</dbReference>
<dbReference type="InterPro" id="IPR055206">
    <property type="entry name" value="DEXQc_SUV3"/>
</dbReference>
<evidence type="ECO:0000256" key="1">
    <source>
        <dbReference type="ARBA" id="ARBA00022741"/>
    </source>
</evidence>
<name>A0A7R9DAM6_TIMPO</name>
<dbReference type="PANTHER" id="PTHR12131:SF1">
    <property type="entry name" value="ATP-DEPENDENT RNA HELICASE SUPV3L1, MITOCHONDRIAL-RELATED"/>
    <property type="match status" value="1"/>
</dbReference>
<dbReference type="InterPro" id="IPR027417">
    <property type="entry name" value="P-loop_NTPase"/>
</dbReference>
<dbReference type="Gene3D" id="3.40.50.300">
    <property type="entry name" value="P-loop containing nucleotide triphosphate hydrolases"/>
    <property type="match status" value="2"/>
</dbReference>
<evidence type="ECO:0000256" key="5">
    <source>
        <dbReference type="ARBA" id="ARBA00047984"/>
    </source>
</evidence>
<evidence type="ECO:0000256" key="3">
    <source>
        <dbReference type="ARBA" id="ARBA00022806"/>
    </source>
</evidence>
<evidence type="ECO:0000313" key="7">
    <source>
        <dbReference type="EMBL" id="CAD7411135.1"/>
    </source>
</evidence>
<keyword evidence="1" id="KW-0547">Nucleotide-binding</keyword>
<organism evidence="7">
    <name type="scientific">Timema poppense</name>
    <name type="common">Walking stick</name>
    <dbReference type="NCBI Taxonomy" id="170557"/>
    <lineage>
        <taxon>Eukaryota</taxon>
        <taxon>Metazoa</taxon>
        <taxon>Ecdysozoa</taxon>
        <taxon>Arthropoda</taxon>
        <taxon>Hexapoda</taxon>
        <taxon>Insecta</taxon>
        <taxon>Pterygota</taxon>
        <taxon>Neoptera</taxon>
        <taxon>Polyneoptera</taxon>
        <taxon>Phasmatodea</taxon>
        <taxon>Timematodea</taxon>
        <taxon>Timematoidea</taxon>
        <taxon>Timematidae</taxon>
        <taxon>Timema</taxon>
    </lineage>
</organism>
<protein>
    <recommendedName>
        <fullName evidence="6">ATP-dependent RNA helicase SUV3 DEXQ-box helicase domain-containing protein</fullName>
    </recommendedName>
</protein>
<keyword evidence="4" id="KW-0067">ATP-binding</keyword>
<dbReference type="Pfam" id="PF22527">
    <property type="entry name" value="DEXQc_Suv3"/>
    <property type="match status" value="1"/>
</dbReference>
<evidence type="ECO:0000256" key="2">
    <source>
        <dbReference type="ARBA" id="ARBA00022801"/>
    </source>
</evidence>
<feature type="domain" description="ATP-dependent RNA helicase SUV3 DEXQ-box helicase" evidence="6">
    <location>
        <begin position="138"/>
        <end position="221"/>
    </location>
</feature>
<proteinExistence type="predicted"/>